<keyword evidence="2" id="KW-1185">Reference proteome</keyword>
<reference evidence="1 2" key="1">
    <citation type="journal article" date="2021" name="Nat. Plants">
        <title>The Taxus genome provides insights into paclitaxel biosynthesis.</title>
        <authorList>
            <person name="Xiong X."/>
            <person name="Gou J."/>
            <person name="Liao Q."/>
            <person name="Li Y."/>
            <person name="Zhou Q."/>
            <person name="Bi G."/>
            <person name="Li C."/>
            <person name="Du R."/>
            <person name="Wang X."/>
            <person name="Sun T."/>
            <person name="Guo L."/>
            <person name="Liang H."/>
            <person name="Lu P."/>
            <person name="Wu Y."/>
            <person name="Zhang Z."/>
            <person name="Ro D.K."/>
            <person name="Shang Y."/>
            <person name="Huang S."/>
            <person name="Yan J."/>
        </authorList>
    </citation>
    <scope>NUCLEOTIDE SEQUENCE [LARGE SCALE GENOMIC DNA]</scope>
    <source>
        <strain evidence="1">Ta-2019</strain>
    </source>
</reference>
<evidence type="ECO:0000313" key="2">
    <source>
        <dbReference type="Proteomes" id="UP000824469"/>
    </source>
</evidence>
<dbReference type="Proteomes" id="UP000824469">
    <property type="component" value="Unassembled WGS sequence"/>
</dbReference>
<dbReference type="AlphaFoldDB" id="A0AA38C6E4"/>
<accession>A0AA38C6E4</accession>
<protein>
    <submittedName>
        <fullName evidence="1">Uncharacterized protein</fullName>
    </submittedName>
</protein>
<organism evidence="1 2">
    <name type="scientific">Taxus chinensis</name>
    <name type="common">Chinese yew</name>
    <name type="synonym">Taxus wallichiana var. chinensis</name>
    <dbReference type="NCBI Taxonomy" id="29808"/>
    <lineage>
        <taxon>Eukaryota</taxon>
        <taxon>Viridiplantae</taxon>
        <taxon>Streptophyta</taxon>
        <taxon>Embryophyta</taxon>
        <taxon>Tracheophyta</taxon>
        <taxon>Spermatophyta</taxon>
        <taxon>Pinopsida</taxon>
        <taxon>Pinidae</taxon>
        <taxon>Conifers II</taxon>
        <taxon>Cupressales</taxon>
        <taxon>Taxaceae</taxon>
        <taxon>Taxus</taxon>
    </lineage>
</organism>
<sequence length="55" mass="6142">GSPVRVSRVPSARMSQYERPLIRPNQPVRVLAAQMSHLLADCLADFRPIHASMSQ</sequence>
<comment type="caution">
    <text evidence="1">The sequence shown here is derived from an EMBL/GenBank/DDBJ whole genome shotgun (WGS) entry which is preliminary data.</text>
</comment>
<feature type="non-terminal residue" evidence="1">
    <location>
        <position position="55"/>
    </location>
</feature>
<dbReference type="EMBL" id="JAHRHJ020003813">
    <property type="protein sequence ID" value="KAH9290812.1"/>
    <property type="molecule type" value="Genomic_DNA"/>
</dbReference>
<feature type="non-terminal residue" evidence="1">
    <location>
        <position position="1"/>
    </location>
</feature>
<evidence type="ECO:0000313" key="1">
    <source>
        <dbReference type="EMBL" id="KAH9290812.1"/>
    </source>
</evidence>
<name>A0AA38C6E4_TAXCH</name>
<proteinExistence type="predicted"/>
<gene>
    <name evidence="1" type="ORF">KI387_034929</name>
</gene>